<dbReference type="Pfam" id="PF07690">
    <property type="entry name" value="MFS_1"/>
    <property type="match status" value="2"/>
</dbReference>
<dbReference type="PANTHER" id="PTHR11360">
    <property type="entry name" value="MONOCARBOXYLATE TRANSPORTER"/>
    <property type="match status" value="1"/>
</dbReference>
<sequence length="642" mass="68842">MATDRGGAWVVLAASVCGNYLHGVLVYLVGVIHAELLEKFQEDVTTTSWAGAVYSSLASLAAPLSSWIVSSYDCRTSTVVGGVLLCVGFAASAFATSVLQLLVTYGFIAGIGAGLTYTPSIMTIAFHFNRLRALASGISLAGVAVGILSGSLIAQSLIDTYGMNGAFLLIGGIALNYCVFGMFYFPTPYEGKRMRRKPSQEVLKDFEELTLEKNHQADKVTELKGQVSKNDENGTLLQETALLAENSRDCDGEKIEYEMSRGLGGGVNNSNRLPGQGRISSIHASADVQLEAEEELNSDALNAEDVSDDAHVTTHLLGDSAASPDFNGHAENKLSLSRDTCAAGSTLNSDQGEFYESEDPFRRRKCCKTTLSNHFKLSKKSEPHPNFPSHTDNERSAAAGEDLDLDLELEDTRSCKVRNTTWSRIRTRLRRDVSEITRLARNWALTCHCVSLFFIGLMASGVYLHLPAYAKMQGTSAPMAATLFVGVGIAGLVARLGVGFLATVTNVRPLLINAGAYGGQMAFSAMFGASTGGIYSLINVLTVDLVGLDDLTVATGVEIFMIGVGYIIGPPLAGVIVDSGGTYQHSFVFLGATMILACLLDVLARVVQYRHGDCQVTSQEAHTKVRKETKKSQTADDSWTPE</sequence>
<feature type="transmembrane region" description="Helical" evidence="2">
    <location>
        <begin position="7"/>
        <end position="32"/>
    </location>
</feature>
<dbReference type="InterPro" id="IPR011701">
    <property type="entry name" value="MFS"/>
</dbReference>
<comment type="caution">
    <text evidence="3">The sequence shown here is derived from an EMBL/GenBank/DDBJ whole genome shotgun (WGS) entry which is preliminary data.</text>
</comment>
<protein>
    <submittedName>
        <fullName evidence="3">Uncharacterized protein</fullName>
    </submittedName>
</protein>
<evidence type="ECO:0000313" key="4">
    <source>
        <dbReference type="Proteomes" id="UP001519460"/>
    </source>
</evidence>
<keyword evidence="2" id="KW-1133">Transmembrane helix</keyword>
<keyword evidence="2" id="KW-0812">Transmembrane</keyword>
<proteinExistence type="predicted"/>
<gene>
    <name evidence="3" type="ORF">BaRGS_00026320</name>
</gene>
<dbReference type="InterPro" id="IPR050327">
    <property type="entry name" value="Proton-linked_MCT"/>
</dbReference>
<evidence type="ECO:0000256" key="1">
    <source>
        <dbReference type="SAM" id="MobiDB-lite"/>
    </source>
</evidence>
<feature type="transmembrane region" description="Helical" evidence="2">
    <location>
        <begin position="133"/>
        <end position="154"/>
    </location>
</feature>
<dbReference type="InterPro" id="IPR036259">
    <property type="entry name" value="MFS_trans_sf"/>
</dbReference>
<feature type="transmembrane region" description="Helical" evidence="2">
    <location>
        <begin position="587"/>
        <end position="607"/>
    </location>
</feature>
<evidence type="ECO:0000256" key="2">
    <source>
        <dbReference type="SAM" id="Phobius"/>
    </source>
</evidence>
<reference evidence="3 4" key="1">
    <citation type="journal article" date="2023" name="Sci. Data">
        <title>Genome assembly of the Korean intertidal mud-creeper Batillaria attramentaria.</title>
        <authorList>
            <person name="Patra A.K."/>
            <person name="Ho P.T."/>
            <person name="Jun S."/>
            <person name="Lee S.J."/>
            <person name="Kim Y."/>
            <person name="Won Y.J."/>
        </authorList>
    </citation>
    <scope>NUCLEOTIDE SEQUENCE [LARGE SCALE GENOMIC DNA]</scope>
    <source>
        <strain evidence="3">Wonlab-2016</strain>
    </source>
</reference>
<name>A0ABD0K687_9CAEN</name>
<feature type="transmembrane region" description="Helical" evidence="2">
    <location>
        <begin position="514"/>
        <end position="538"/>
    </location>
</feature>
<feature type="transmembrane region" description="Helical" evidence="2">
    <location>
        <begin position="166"/>
        <end position="187"/>
    </location>
</feature>
<feature type="transmembrane region" description="Helical" evidence="2">
    <location>
        <begin position="79"/>
        <end position="99"/>
    </location>
</feature>
<dbReference type="EMBL" id="JACVVK020000245">
    <property type="protein sequence ID" value="KAK7482398.1"/>
    <property type="molecule type" value="Genomic_DNA"/>
</dbReference>
<dbReference type="Gene3D" id="1.20.1250.20">
    <property type="entry name" value="MFS general substrate transporter like domains"/>
    <property type="match status" value="2"/>
</dbReference>
<feature type="region of interest" description="Disordered" evidence="1">
    <location>
        <begin position="377"/>
        <end position="396"/>
    </location>
</feature>
<accession>A0ABD0K687</accession>
<keyword evidence="2" id="KW-0472">Membrane</keyword>
<dbReference type="SUPFAM" id="SSF103473">
    <property type="entry name" value="MFS general substrate transporter"/>
    <property type="match status" value="1"/>
</dbReference>
<dbReference type="Proteomes" id="UP001519460">
    <property type="component" value="Unassembled WGS sequence"/>
</dbReference>
<organism evidence="3 4">
    <name type="scientific">Batillaria attramentaria</name>
    <dbReference type="NCBI Taxonomy" id="370345"/>
    <lineage>
        <taxon>Eukaryota</taxon>
        <taxon>Metazoa</taxon>
        <taxon>Spiralia</taxon>
        <taxon>Lophotrochozoa</taxon>
        <taxon>Mollusca</taxon>
        <taxon>Gastropoda</taxon>
        <taxon>Caenogastropoda</taxon>
        <taxon>Sorbeoconcha</taxon>
        <taxon>Cerithioidea</taxon>
        <taxon>Batillariidae</taxon>
        <taxon>Batillaria</taxon>
    </lineage>
</organism>
<feature type="transmembrane region" description="Helical" evidence="2">
    <location>
        <begin position="52"/>
        <end position="72"/>
    </location>
</feature>
<keyword evidence="4" id="KW-1185">Reference proteome</keyword>
<dbReference type="AlphaFoldDB" id="A0ABD0K687"/>
<feature type="transmembrane region" description="Helical" evidence="2">
    <location>
        <begin position="553"/>
        <end position="575"/>
    </location>
</feature>
<feature type="transmembrane region" description="Helical" evidence="2">
    <location>
        <begin position="443"/>
        <end position="466"/>
    </location>
</feature>
<dbReference type="PANTHER" id="PTHR11360:SF310">
    <property type="entry name" value="MONOCARBOXYLATE TRANSPORTER 9-LIKE"/>
    <property type="match status" value="1"/>
</dbReference>
<evidence type="ECO:0000313" key="3">
    <source>
        <dbReference type="EMBL" id="KAK7482398.1"/>
    </source>
</evidence>
<feature type="transmembrane region" description="Helical" evidence="2">
    <location>
        <begin position="478"/>
        <end position="502"/>
    </location>
</feature>
<feature type="transmembrane region" description="Helical" evidence="2">
    <location>
        <begin position="105"/>
        <end position="126"/>
    </location>
</feature>